<accession>A0A2Z7A5M7</accession>
<dbReference type="Gene3D" id="1.20.1280.50">
    <property type="match status" value="1"/>
</dbReference>
<dbReference type="SUPFAM" id="SSF81383">
    <property type="entry name" value="F-box domain"/>
    <property type="match status" value="1"/>
</dbReference>
<name>A0A2Z7A5M7_9LAMI</name>
<dbReference type="PROSITE" id="PS50181">
    <property type="entry name" value="FBOX"/>
    <property type="match status" value="1"/>
</dbReference>
<feature type="domain" description="F-box" evidence="1">
    <location>
        <begin position="12"/>
        <end position="60"/>
    </location>
</feature>
<organism evidence="2 3">
    <name type="scientific">Dorcoceras hygrometricum</name>
    <dbReference type="NCBI Taxonomy" id="472368"/>
    <lineage>
        <taxon>Eukaryota</taxon>
        <taxon>Viridiplantae</taxon>
        <taxon>Streptophyta</taxon>
        <taxon>Embryophyta</taxon>
        <taxon>Tracheophyta</taxon>
        <taxon>Spermatophyta</taxon>
        <taxon>Magnoliopsida</taxon>
        <taxon>eudicotyledons</taxon>
        <taxon>Gunneridae</taxon>
        <taxon>Pentapetalae</taxon>
        <taxon>asterids</taxon>
        <taxon>lamiids</taxon>
        <taxon>Lamiales</taxon>
        <taxon>Gesneriaceae</taxon>
        <taxon>Didymocarpoideae</taxon>
        <taxon>Trichosporeae</taxon>
        <taxon>Loxocarpinae</taxon>
        <taxon>Dorcoceras</taxon>
    </lineage>
</organism>
<dbReference type="PANTHER" id="PTHR31215">
    <property type="entry name" value="OS05G0510400 PROTEIN-RELATED"/>
    <property type="match status" value="1"/>
</dbReference>
<sequence length="352" mass="39243">MSCSHEMSLGSENFFDRLPDEILHSVFIRLRDAKFLCVSMAVCRRFRSIVPQVDEIFLRVPRKNPVTHDHENGSWSRVLSKNLLVRTLIFKPMRFISGLMRLKGKNEECSCDGCSYHTPNEILKPFEEIRSLHVRIPSYGDKNMGSKAGREGKQAANLLKWKAEFGSQMQSCVILGAKSCLEIKKTGESTLCDQTVREADLIADAELKLRIVWTISCLIAASARHELIREIVKDQRNIENVVISDESGQGKVCMNRGQIEEMRNSKKKGDDQVHSLSMKMWYVEKLEVPSLGKVMEGATVVAIRPSGSSGYGGMEELVAAAFGGDGEGMVVGEAVGRLMAASRCYTLEISSF</sequence>
<evidence type="ECO:0000313" key="2">
    <source>
        <dbReference type="EMBL" id="KZV14112.1"/>
    </source>
</evidence>
<protein>
    <submittedName>
        <fullName evidence="2">F-box family protein</fullName>
    </submittedName>
</protein>
<dbReference type="Proteomes" id="UP000250235">
    <property type="component" value="Unassembled WGS sequence"/>
</dbReference>
<dbReference type="CDD" id="cd09917">
    <property type="entry name" value="F-box_SF"/>
    <property type="match status" value="1"/>
</dbReference>
<dbReference type="InterPro" id="IPR044809">
    <property type="entry name" value="AUF1-like"/>
</dbReference>
<dbReference type="AlphaFoldDB" id="A0A2Z7A5M7"/>
<dbReference type="EMBL" id="KV021878">
    <property type="protein sequence ID" value="KZV14112.1"/>
    <property type="molecule type" value="Genomic_DNA"/>
</dbReference>
<evidence type="ECO:0000259" key="1">
    <source>
        <dbReference type="PROSITE" id="PS50181"/>
    </source>
</evidence>
<gene>
    <name evidence="2" type="ORF">F511_44394</name>
</gene>
<dbReference type="InterPro" id="IPR036047">
    <property type="entry name" value="F-box-like_dom_sf"/>
</dbReference>
<keyword evidence="3" id="KW-1185">Reference proteome</keyword>
<dbReference type="InterPro" id="IPR001810">
    <property type="entry name" value="F-box_dom"/>
</dbReference>
<proteinExistence type="predicted"/>
<evidence type="ECO:0000313" key="3">
    <source>
        <dbReference type="Proteomes" id="UP000250235"/>
    </source>
</evidence>
<reference evidence="2 3" key="1">
    <citation type="journal article" date="2015" name="Proc. Natl. Acad. Sci. U.S.A.">
        <title>The resurrection genome of Boea hygrometrica: A blueprint for survival of dehydration.</title>
        <authorList>
            <person name="Xiao L."/>
            <person name="Yang G."/>
            <person name="Zhang L."/>
            <person name="Yang X."/>
            <person name="Zhao S."/>
            <person name="Ji Z."/>
            <person name="Zhou Q."/>
            <person name="Hu M."/>
            <person name="Wang Y."/>
            <person name="Chen M."/>
            <person name="Xu Y."/>
            <person name="Jin H."/>
            <person name="Xiao X."/>
            <person name="Hu G."/>
            <person name="Bao F."/>
            <person name="Hu Y."/>
            <person name="Wan P."/>
            <person name="Li L."/>
            <person name="Deng X."/>
            <person name="Kuang T."/>
            <person name="Xiang C."/>
            <person name="Zhu J.K."/>
            <person name="Oliver M.J."/>
            <person name="He Y."/>
        </authorList>
    </citation>
    <scope>NUCLEOTIDE SEQUENCE [LARGE SCALE GENOMIC DNA]</scope>
    <source>
        <strain evidence="3">cv. XS01</strain>
    </source>
</reference>
<dbReference type="OrthoDB" id="812961at2759"/>
<dbReference type="Pfam" id="PF12937">
    <property type="entry name" value="F-box-like"/>
    <property type="match status" value="1"/>
</dbReference>